<accession>A0A089NZ63</accession>
<reference evidence="2 3" key="1">
    <citation type="journal article" date="2014" name="PLoS ONE">
        <title>Genome Information of Methylobacterium oryzae, a Plant-Probiotic Methylotroph in the Phyllosphere.</title>
        <authorList>
            <person name="Kwak M.J."/>
            <person name="Jeong H."/>
            <person name="Madhaiyan M."/>
            <person name="Lee Y."/>
            <person name="Sa T.M."/>
            <person name="Oh T.K."/>
            <person name="Kim J.F."/>
        </authorList>
    </citation>
    <scope>NUCLEOTIDE SEQUENCE [LARGE SCALE GENOMIC DNA]</scope>
    <source>
        <strain evidence="2 3">CBMB20</strain>
    </source>
</reference>
<name>A0A089NZ63_9HYPH</name>
<protein>
    <submittedName>
        <fullName evidence="2">Protein of unassigned function</fullName>
    </submittedName>
</protein>
<sequence length="61" mass="6531">MLEACAERSGQRIAAIQALPSGNPSHSRAPPGEPGTQSRRQPCRHAVEVWILLRSPGMTGL</sequence>
<keyword evidence="3" id="KW-1185">Reference proteome</keyword>
<dbReference type="KEGG" id="mor:MOC_4055"/>
<evidence type="ECO:0000256" key="1">
    <source>
        <dbReference type="SAM" id="MobiDB-lite"/>
    </source>
</evidence>
<evidence type="ECO:0000313" key="2">
    <source>
        <dbReference type="EMBL" id="AIQ91810.1"/>
    </source>
</evidence>
<dbReference type="EMBL" id="CP003811">
    <property type="protein sequence ID" value="AIQ91810.1"/>
    <property type="molecule type" value="Genomic_DNA"/>
</dbReference>
<dbReference type="AlphaFoldDB" id="A0A089NZ63"/>
<gene>
    <name evidence="2" type="ORF">MOC_4055</name>
</gene>
<dbReference type="Proteomes" id="UP000029492">
    <property type="component" value="Chromosome"/>
</dbReference>
<feature type="region of interest" description="Disordered" evidence="1">
    <location>
        <begin position="17"/>
        <end position="41"/>
    </location>
</feature>
<proteinExistence type="predicted"/>
<dbReference type="HOGENOM" id="CLU_2917372_0_0_5"/>
<organism evidence="2 3">
    <name type="scientific">Methylobacterium oryzae CBMB20</name>
    <dbReference type="NCBI Taxonomy" id="693986"/>
    <lineage>
        <taxon>Bacteria</taxon>
        <taxon>Pseudomonadati</taxon>
        <taxon>Pseudomonadota</taxon>
        <taxon>Alphaproteobacteria</taxon>
        <taxon>Hyphomicrobiales</taxon>
        <taxon>Methylobacteriaceae</taxon>
        <taxon>Methylobacterium</taxon>
    </lineage>
</organism>
<evidence type="ECO:0000313" key="3">
    <source>
        <dbReference type="Proteomes" id="UP000029492"/>
    </source>
</evidence>
<dbReference type="STRING" id="693986.MOC_4055"/>